<evidence type="ECO:0000313" key="2">
    <source>
        <dbReference type="EMBL" id="KAL0072545.1"/>
    </source>
</evidence>
<keyword evidence="3" id="KW-1185">Reference proteome</keyword>
<evidence type="ECO:0008006" key="4">
    <source>
        <dbReference type="Google" id="ProtNLM"/>
    </source>
</evidence>
<proteinExistence type="predicted"/>
<dbReference type="Proteomes" id="UP001437256">
    <property type="component" value="Unassembled WGS sequence"/>
</dbReference>
<dbReference type="EMBL" id="JBBXMP010000001">
    <property type="protein sequence ID" value="KAL0072545.1"/>
    <property type="molecule type" value="Genomic_DNA"/>
</dbReference>
<sequence length="306" mass="34764">MTFLALFWQAGETLYKVHRYFFERESAKFKEVLGKATPAGNPRPGSTPASAVVLEVTSEELDKFLWVFYNPTFSWDAPVEDWACVLDLACRWRFPQVKGFALRELEKMKMSLIDRIVLYQKCSLDEEYLVPLYGELCARDAPLSIAESEKLGVQTAVIVFQAREALRGHSSERGKSPLPEEVEEDEIIDTIRDILKGVPQSNRKSISLSGWAAAYEEALATMDTHARTRRTRRITREEVQFPSDPGAMDTIMERETEATMTPKISESEPRESEYEGIEDEEGAVPVLFQIFTNLKSPIDTDSKTFS</sequence>
<organism evidence="2 3">
    <name type="scientific">Marasmius tenuissimus</name>
    <dbReference type="NCBI Taxonomy" id="585030"/>
    <lineage>
        <taxon>Eukaryota</taxon>
        <taxon>Fungi</taxon>
        <taxon>Dikarya</taxon>
        <taxon>Basidiomycota</taxon>
        <taxon>Agaricomycotina</taxon>
        <taxon>Agaricomycetes</taxon>
        <taxon>Agaricomycetidae</taxon>
        <taxon>Agaricales</taxon>
        <taxon>Marasmiineae</taxon>
        <taxon>Marasmiaceae</taxon>
        <taxon>Marasmius</taxon>
    </lineage>
</organism>
<feature type="region of interest" description="Disordered" evidence="1">
    <location>
        <begin position="256"/>
        <end position="278"/>
    </location>
</feature>
<reference evidence="2 3" key="1">
    <citation type="submission" date="2024-05" db="EMBL/GenBank/DDBJ databases">
        <title>A draft genome resource for the thread blight pathogen Marasmius tenuissimus strain MS-2.</title>
        <authorList>
            <person name="Yulfo-Soto G.E."/>
            <person name="Baruah I.K."/>
            <person name="Amoako-Attah I."/>
            <person name="Bukari Y."/>
            <person name="Meinhardt L.W."/>
            <person name="Bailey B.A."/>
            <person name="Cohen S.P."/>
        </authorList>
    </citation>
    <scope>NUCLEOTIDE SEQUENCE [LARGE SCALE GENOMIC DNA]</scope>
    <source>
        <strain evidence="2 3">MS-2</strain>
    </source>
</reference>
<evidence type="ECO:0000256" key="1">
    <source>
        <dbReference type="SAM" id="MobiDB-lite"/>
    </source>
</evidence>
<evidence type="ECO:0000313" key="3">
    <source>
        <dbReference type="Proteomes" id="UP001437256"/>
    </source>
</evidence>
<name>A0ABR3AG55_9AGAR</name>
<gene>
    <name evidence="2" type="ORF">AAF712_000308</name>
</gene>
<comment type="caution">
    <text evidence="2">The sequence shown here is derived from an EMBL/GenBank/DDBJ whole genome shotgun (WGS) entry which is preliminary data.</text>
</comment>
<protein>
    <recommendedName>
        <fullName evidence="4">BTB domain-containing protein</fullName>
    </recommendedName>
</protein>
<accession>A0ABR3AG55</accession>